<gene>
    <name evidence="4" type="ORF">CLV29_1417</name>
</gene>
<evidence type="ECO:0000256" key="1">
    <source>
        <dbReference type="ARBA" id="ARBA00023125"/>
    </source>
</evidence>
<dbReference type="SUPFAM" id="SSF48498">
    <property type="entry name" value="Tetracyclin repressor-like, C-terminal domain"/>
    <property type="match status" value="1"/>
</dbReference>
<dbReference type="RefSeq" id="WP_133754238.1">
    <property type="nucleotide sequence ID" value="NZ_SOAW01000001.1"/>
</dbReference>
<reference evidence="4 5" key="1">
    <citation type="submission" date="2019-03" db="EMBL/GenBank/DDBJ databases">
        <title>Genomic Encyclopedia of Archaeal and Bacterial Type Strains, Phase II (KMG-II): from individual species to whole genera.</title>
        <authorList>
            <person name="Goeker M."/>
        </authorList>
    </citation>
    <scope>NUCLEOTIDE SEQUENCE [LARGE SCALE GENOMIC DNA]</scope>
    <source>
        <strain evidence="4 5">DSM 24323</strain>
    </source>
</reference>
<comment type="caution">
    <text evidence="4">The sequence shown here is derived from an EMBL/GenBank/DDBJ whole genome shotgun (WGS) entry which is preliminary data.</text>
</comment>
<evidence type="ECO:0000256" key="2">
    <source>
        <dbReference type="PROSITE-ProRule" id="PRU00335"/>
    </source>
</evidence>
<accession>A0A4R7JAX3</accession>
<dbReference type="InterPro" id="IPR050109">
    <property type="entry name" value="HTH-type_TetR-like_transc_reg"/>
</dbReference>
<dbReference type="Proteomes" id="UP000295371">
    <property type="component" value="Unassembled WGS sequence"/>
</dbReference>
<organism evidence="4 5">
    <name type="scientific">Naumannella halotolerans</name>
    <dbReference type="NCBI Taxonomy" id="993414"/>
    <lineage>
        <taxon>Bacteria</taxon>
        <taxon>Bacillati</taxon>
        <taxon>Actinomycetota</taxon>
        <taxon>Actinomycetes</taxon>
        <taxon>Propionibacteriales</taxon>
        <taxon>Propionibacteriaceae</taxon>
        <taxon>Naumannella</taxon>
    </lineage>
</organism>
<keyword evidence="5" id="KW-1185">Reference proteome</keyword>
<evidence type="ECO:0000259" key="3">
    <source>
        <dbReference type="PROSITE" id="PS50977"/>
    </source>
</evidence>
<dbReference type="InterPro" id="IPR001647">
    <property type="entry name" value="HTH_TetR"/>
</dbReference>
<dbReference type="PANTHER" id="PTHR30055">
    <property type="entry name" value="HTH-TYPE TRANSCRIPTIONAL REGULATOR RUTR"/>
    <property type="match status" value="1"/>
</dbReference>
<dbReference type="InterPro" id="IPR009057">
    <property type="entry name" value="Homeodomain-like_sf"/>
</dbReference>
<feature type="domain" description="HTH tetR-type" evidence="3">
    <location>
        <begin position="1"/>
        <end position="61"/>
    </location>
</feature>
<dbReference type="GO" id="GO:0000976">
    <property type="term" value="F:transcription cis-regulatory region binding"/>
    <property type="evidence" value="ECO:0007669"/>
    <property type="project" value="TreeGrafter"/>
</dbReference>
<dbReference type="Gene3D" id="1.10.357.10">
    <property type="entry name" value="Tetracycline Repressor, domain 2"/>
    <property type="match status" value="1"/>
</dbReference>
<name>A0A4R7JAX3_9ACTN</name>
<protein>
    <submittedName>
        <fullName evidence="4">AcrR family transcriptional regulator</fullName>
    </submittedName>
</protein>
<dbReference type="GO" id="GO:0003700">
    <property type="term" value="F:DNA-binding transcription factor activity"/>
    <property type="evidence" value="ECO:0007669"/>
    <property type="project" value="TreeGrafter"/>
</dbReference>
<dbReference type="AlphaFoldDB" id="A0A4R7JAX3"/>
<evidence type="ECO:0000313" key="4">
    <source>
        <dbReference type="EMBL" id="TDT33787.1"/>
    </source>
</evidence>
<dbReference type="InterPro" id="IPR036271">
    <property type="entry name" value="Tet_transcr_reg_TetR-rel_C_sf"/>
</dbReference>
<dbReference type="OrthoDB" id="3784817at2"/>
<dbReference type="PROSITE" id="PS50977">
    <property type="entry name" value="HTH_TETR_2"/>
    <property type="match status" value="1"/>
</dbReference>
<dbReference type="Pfam" id="PF00440">
    <property type="entry name" value="TetR_N"/>
    <property type="match status" value="1"/>
</dbReference>
<dbReference type="SUPFAM" id="SSF46689">
    <property type="entry name" value="Homeodomain-like"/>
    <property type="match status" value="1"/>
</dbReference>
<dbReference type="EMBL" id="SOAW01000001">
    <property type="protein sequence ID" value="TDT33787.1"/>
    <property type="molecule type" value="Genomic_DNA"/>
</dbReference>
<proteinExistence type="predicted"/>
<evidence type="ECO:0000313" key="5">
    <source>
        <dbReference type="Proteomes" id="UP000295371"/>
    </source>
</evidence>
<keyword evidence="1 2" id="KW-0238">DNA-binding</keyword>
<dbReference type="PANTHER" id="PTHR30055:SF209">
    <property type="entry name" value="POSSIBLE TRANSCRIPTIONAL REGULATORY PROTEIN (PROBABLY TETR-FAMILY)"/>
    <property type="match status" value="1"/>
</dbReference>
<sequence length="222" mass="23654">MSSRSLILERAVELLAASETGDVSTRAVCQAAGVGQPVLYRIFGDKNGLLTAVADQVWGQYLAAKRAAEVSDDPVQDLRHGWDNHTAFALANPHAYRLVFASALPSRPAAADEAMELLRGVLQRVAAQGRLRVAPAVAAQIVMAANSGVALSLILRPEQYPDVATSIAMREATMRAILADEPVEAAQAQRVAATTLRAGLVESDAFTAAESALLIEWLDRVR</sequence>
<feature type="DNA-binding region" description="H-T-H motif" evidence="2">
    <location>
        <begin position="24"/>
        <end position="43"/>
    </location>
</feature>